<dbReference type="AlphaFoldDB" id="A0A4Y7PFS9"/>
<accession>A0A4Y7PFS9</accession>
<reference evidence="2 3" key="1">
    <citation type="submission" date="2018-06" db="EMBL/GenBank/DDBJ databases">
        <title>A transcriptomic atlas of mushroom development highlights an independent origin of complex multicellularity.</title>
        <authorList>
            <consortium name="DOE Joint Genome Institute"/>
            <person name="Krizsan K."/>
            <person name="Almasi E."/>
            <person name="Merenyi Z."/>
            <person name="Sahu N."/>
            <person name="Viragh M."/>
            <person name="Koszo T."/>
            <person name="Mondo S."/>
            <person name="Kiss B."/>
            <person name="Balint B."/>
            <person name="Kues U."/>
            <person name="Barry K."/>
            <person name="Hegedus J.C."/>
            <person name="Henrissat B."/>
            <person name="Johnson J."/>
            <person name="Lipzen A."/>
            <person name="Ohm R."/>
            <person name="Nagy I."/>
            <person name="Pangilinan J."/>
            <person name="Yan J."/>
            <person name="Xiong Y."/>
            <person name="Grigoriev I.V."/>
            <person name="Hibbett D.S."/>
            <person name="Nagy L.G."/>
        </authorList>
    </citation>
    <scope>NUCLEOTIDE SEQUENCE [LARGE SCALE GENOMIC DNA]</scope>
    <source>
        <strain evidence="2 3">SZMC22713</strain>
    </source>
</reference>
<feature type="transmembrane region" description="Helical" evidence="1">
    <location>
        <begin position="59"/>
        <end position="79"/>
    </location>
</feature>
<name>A0A4Y7PFS9_9AGAM</name>
<keyword evidence="1" id="KW-1133">Transmembrane helix</keyword>
<keyword evidence="1" id="KW-0812">Transmembrane</keyword>
<dbReference type="Proteomes" id="UP000294933">
    <property type="component" value="Unassembled WGS sequence"/>
</dbReference>
<keyword evidence="3" id="KW-1185">Reference proteome</keyword>
<protein>
    <submittedName>
        <fullName evidence="2">Uncharacterized protein</fullName>
    </submittedName>
</protein>
<evidence type="ECO:0000313" key="2">
    <source>
        <dbReference type="EMBL" id="TDL14185.1"/>
    </source>
</evidence>
<evidence type="ECO:0000256" key="1">
    <source>
        <dbReference type="SAM" id="Phobius"/>
    </source>
</evidence>
<evidence type="ECO:0000313" key="3">
    <source>
        <dbReference type="Proteomes" id="UP000294933"/>
    </source>
</evidence>
<keyword evidence="1" id="KW-0472">Membrane</keyword>
<sequence length="121" mass="13730">MEAEHKENSGSDRRFLTWDRDELEREKHLPCPPPPPNAGTLQIFFHEFVKMSLRLCFNFYRLIWVVILASLSVVVRLSGSDAPGRGSRFTLVKNASGFSQRPIWPSARIPGSPISYRLTSG</sequence>
<proteinExistence type="predicted"/>
<gene>
    <name evidence="2" type="ORF">BD410DRAFT_846273</name>
</gene>
<dbReference type="EMBL" id="ML170376">
    <property type="protein sequence ID" value="TDL14185.1"/>
    <property type="molecule type" value="Genomic_DNA"/>
</dbReference>
<organism evidence="2 3">
    <name type="scientific">Rickenella mellea</name>
    <dbReference type="NCBI Taxonomy" id="50990"/>
    <lineage>
        <taxon>Eukaryota</taxon>
        <taxon>Fungi</taxon>
        <taxon>Dikarya</taxon>
        <taxon>Basidiomycota</taxon>
        <taxon>Agaricomycotina</taxon>
        <taxon>Agaricomycetes</taxon>
        <taxon>Hymenochaetales</taxon>
        <taxon>Rickenellaceae</taxon>
        <taxon>Rickenella</taxon>
    </lineage>
</organism>
<dbReference type="VEuPathDB" id="FungiDB:BD410DRAFT_846273"/>